<protein>
    <recommendedName>
        <fullName evidence="3">Zinc finger CCCH-type with G patch domain-containing protein</fullName>
    </recommendedName>
</protein>
<keyword evidence="11" id="KW-0539">Nucleus</keyword>
<feature type="region of interest" description="Disordered" evidence="14">
    <location>
        <begin position="300"/>
        <end position="329"/>
    </location>
</feature>
<dbReference type="PANTHER" id="PTHR46297:SF1">
    <property type="entry name" value="ZINC FINGER CCCH-TYPE WITH G PATCH DOMAIN-CONTAINING PROTEIN"/>
    <property type="match status" value="1"/>
</dbReference>
<dbReference type="EMBL" id="JBEDNZ010000003">
    <property type="protein sequence ID" value="KAL0850262.1"/>
    <property type="molecule type" value="Genomic_DNA"/>
</dbReference>
<dbReference type="Gene3D" id="2.30.30.1190">
    <property type="match status" value="1"/>
</dbReference>
<feature type="compositionally biased region" description="Basic and acidic residues" evidence="14">
    <location>
        <begin position="318"/>
        <end position="329"/>
    </location>
</feature>
<sequence length="551" mass="62311">MDDIKTSLSQYNDQLSMVNEALTTVQESNERESLLALQSELQELIQLTQESLDALVAKESTSDSGETAPAPAPKDENNELDDEYALFMQEMAKSGAYEGNDQDQPECSKDLANSKKDDIEDELATLLGMKCAVYHTHKWGGQPTLHNAMVSEVIPRQNDDQFGDLQVRVLFTHPTHAEMLPCPFYLDGDCRFEDEQCRYSHGDVVPLSHLKDAIDPNFNSIKVGSSILVKLKPPEGEDISLTKKSSEKFHLWHRAIVKNVDLEKRSCTAKLEHGVQTGEKRKSGSEEIFVKFEEIFPLNVENDDSSDSDDSLSDTEYPESKTLRPEEASEGRALLIEKSLMNNAPAMGEWERHTRGIGSKLMLAMGYVPGTGLGAEGAGRVVPVEARVLPVGKSLDHCMAISEKHAGQDPLKVEQRLKRLQKKEEERNKRAYEREKEREKRNVFNFINRTLGDNVDDQETSTASPIDIKQSTNKDLNIEHFKLTEDTKRIEKDLLKLNSSLSRYPPGSNGHNNVKAQILEKNKELSILRNREKQISYEQRHRKDKQKMTVF</sequence>
<evidence type="ECO:0000256" key="7">
    <source>
        <dbReference type="ARBA" id="ARBA00022833"/>
    </source>
</evidence>
<evidence type="ECO:0000256" key="10">
    <source>
        <dbReference type="ARBA" id="ARBA00023163"/>
    </source>
</evidence>
<dbReference type="PROSITE" id="PS50103">
    <property type="entry name" value="ZF_C3H1"/>
    <property type="match status" value="1"/>
</dbReference>
<evidence type="ECO:0000259" key="15">
    <source>
        <dbReference type="PROSITE" id="PS50103"/>
    </source>
</evidence>
<evidence type="ECO:0000256" key="2">
    <source>
        <dbReference type="ARBA" id="ARBA00004123"/>
    </source>
</evidence>
<evidence type="ECO:0000313" key="18">
    <source>
        <dbReference type="Proteomes" id="UP001549921"/>
    </source>
</evidence>
<keyword evidence="8" id="KW-0805">Transcription regulation</keyword>
<feature type="domain" description="G-patch" evidence="16">
    <location>
        <begin position="354"/>
        <end position="388"/>
    </location>
</feature>
<evidence type="ECO:0000256" key="1">
    <source>
        <dbReference type="ARBA" id="ARBA00004062"/>
    </source>
</evidence>
<dbReference type="GO" id="GO:0008270">
    <property type="term" value="F:zinc ion binding"/>
    <property type="evidence" value="ECO:0007669"/>
    <property type="project" value="UniProtKB-KW"/>
</dbReference>
<comment type="caution">
    <text evidence="17">The sequence shown here is derived from an EMBL/GenBank/DDBJ whole genome shotgun (WGS) entry which is preliminary data.</text>
</comment>
<dbReference type="Pfam" id="PF01585">
    <property type="entry name" value="G-patch"/>
    <property type="match status" value="1"/>
</dbReference>
<keyword evidence="7 12" id="KW-0862">Zinc</keyword>
<feature type="coiled-coil region" evidence="13">
    <location>
        <begin position="415"/>
        <end position="442"/>
    </location>
</feature>
<evidence type="ECO:0000256" key="12">
    <source>
        <dbReference type="PROSITE-ProRule" id="PRU00723"/>
    </source>
</evidence>
<keyword evidence="13" id="KW-0175">Coiled coil</keyword>
<keyword evidence="6 12" id="KW-0863">Zinc-finger</keyword>
<evidence type="ECO:0000256" key="11">
    <source>
        <dbReference type="ARBA" id="ARBA00023242"/>
    </source>
</evidence>
<feature type="region of interest" description="Disordered" evidence="14">
    <location>
        <begin position="57"/>
        <end position="78"/>
    </location>
</feature>
<evidence type="ECO:0000256" key="9">
    <source>
        <dbReference type="ARBA" id="ARBA00023125"/>
    </source>
</evidence>
<dbReference type="GO" id="GO:0005634">
    <property type="term" value="C:nucleus"/>
    <property type="evidence" value="ECO:0007669"/>
    <property type="project" value="UniProtKB-SubCell"/>
</dbReference>
<evidence type="ECO:0000256" key="3">
    <source>
        <dbReference type="ARBA" id="ARBA00022414"/>
    </source>
</evidence>
<dbReference type="InterPro" id="IPR000571">
    <property type="entry name" value="Znf_CCCH"/>
</dbReference>
<evidence type="ECO:0000313" key="17">
    <source>
        <dbReference type="EMBL" id="KAL0850262.1"/>
    </source>
</evidence>
<dbReference type="SMART" id="SM00443">
    <property type="entry name" value="G_patch"/>
    <property type="match status" value="1"/>
</dbReference>
<dbReference type="InterPro" id="IPR000467">
    <property type="entry name" value="G_patch_dom"/>
</dbReference>
<evidence type="ECO:0000256" key="13">
    <source>
        <dbReference type="SAM" id="Coils"/>
    </source>
</evidence>
<evidence type="ECO:0000256" key="6">
    <source>
        <dbReference type="ARBA" id="ARBA00022771"/>
    </source>
</evidence>
<keyword evidence="9" id="KW-0238">DNA-binding</keyword>
<comment type="subcellular location">
    <subcellularLocation>
        <location evidence="2">Nucleus</location>
    </subcellularLocation>
</comment>
<keyword evidence="5 12" id="KW-0479">Metal-binding</keyword>
<organism evidence="17 18">
    <name type="scientific">Loxostege sticticalis</name>
    <name type="common">Beet webworm moth</name>
    <dbReference type="NCBI Taxonomy" id="481309"/>
    <lineage>
        <taxon>Eukaryota</taxon>
        <taxon>Metazoa</taxon>
        <taxon>Ecdysozoa</taxon>
        <taxon>Arthropoda</taxon>
        <taxon>Hexapoda</taxon>
        <taxon>Insecta</taxon>
        <taxon>Pterygota</taxon>
        <taxon>Neoptera</taxon>
        <taxon>Endopterygota</taxon>
        <taxon>Lepidoptera</taxon>
        <taxon>Glossata</taxon>
        <taxon>Ditrysia</taxon>
        <taxon>Pyraloidea</taxon>
        <taxon>Crambidae</taxon>
        <taxon>Pyraustinae</taxon>
        <taxon>Loxostege</taxon>
    </lineage>
</organism>
<evidence type="ECO:0000256" key="4">
    <source>
        <dbReference type="ARBA" id="ARBA00022491"/>
    </source>
</evidence>
<comment type="function">
    <text evidence="1">Transcription repressor.</text>
</comment>
<keyword evidence="10" id="KW-0804">Transcription</keyword>
<dbReference type="AlphaFoldDB" id="A0ABD0TLN2"/>
<evidence type="ECO:0000259" key="16">
    <source>
        <dbReference type="PROSITE" id="PS50174"/>
    </source>
</evidence>
<evidence type="ECO:0000256" key="8">
    <source>
        <dbReference type="ARBA" id="ARBA00023015"/>
    </source>
</evidence>
<proteinExistence type="predicted"/>
<dbReference type="PROSITE" id="PS50174">
    <property type="entry name" value="G_PATCH"/>
    <property type="match status" value="1"/>
</dbReference>
<feature type="compositionally biased region" description="Acidic residues" evidence="14">
    <location>
        <begin position="301"/>
        <end position="317"/>
    </location>
</feature>
<evidence type="ECO:0000256" key="14">
    <source>
        <dbReference type="SAM" id="MobiDB-lite"/>
    </source>
</evidence>
<dbReference type="PANTHER" id="PTHR46297">
    <property type="entry name" value="ZINC FINGER CCCH-TYPE WITH G PATCH DOMAIN-CONTAINING PROTEIN"/>
    <property type="match status" value="1"/>
</dbReference>
<keyword evidence="4" id="KW-0678">Repressor</keyword>
<evidence type="ECO:0000256" key="5">
    <source>
        <dbReference type="ARBA" id="ARBA00022723"/>
    </source>
</evidence>
<gene>
    <name evidence="17" type="ORF">ABMA28_012104</name>
</gene>
<dbReference type="Proteomes" id="UP001549921">
    <property type="component" value="Unassembled WGS sequence"/>
</dbReference>
<reference evidence="17 18" key="1">
    <citation type="submission" date="2024-06" db="EMBL/GenBank/DDBJ databases">
        <title>A chromosome-level genome assembly of beet webworm, Loxostege sticticalis.</title>
        <authorList>
            <person name="Zhang Y."/>
        </authorList>
    </citation>
    <scope>NUCLEOTIDE SEQUENCE [LARGE SCALE GENOMIC DNA]</scope>
    <source>
        <strain evidence="17">AQ028</strain>
        <tissue evidence="17">Male pupae</tissue>
    </source>
</reference>
<feature type="zinc finger region" description="C3H1-type" evidence="12">
    <location>
        <begin position="181"/>
        <end position="204"/>
    </location>
</feature>
<accession>A0ABD0TLN2</accession>
<name>A0ABD0TLN2_LOXSC</name>
<dbReference type="GO" id="GO:0003677">
    <property type="term" value="F:DNA binding"/>
    <property type="evidence" value="ECO:0007669"/>
    <property type="project" value="UniProtKB-KW"/>
</dbReference>
<feature type="domain" description="C3H1-type" evidence="15">
    <location>
        <begin position="181"/>
        <end position="204"/>
    </location>
</feature>